<dbReference type="CDD" id="cd18811">
    <property type="entry name" value="SF2_C_RecG"/>
    <property type="match status" value="1"/>
</dbReference>
<dbReference type="InterPro" id="IPR033454">
    <property type="entry name" value="RecG_wedge"/>
</dbReference>
<dbReference type="EC" id="5.6.2.4" evidence="13 15"/>
<keyword evidence="10 15" id="KW-0234">DNA repair</keyword>
<dbReference type="Pfam" id="PF17191">
    <property type="entry name" value="RecG_wedge"/>
    <property type="match status" value="1"/>
</dbReference>
<dbReference type="Gene3D" id="2.40.50.140">
    <property type="entry name" value="Nucleic acid-binding proteins"/>
    <property type="match status" value="1"/>
</dbReference>
<evidence type="ECO:0000256" key="9">
    <source>
        <dbReference type="ARBA" id="ARBA00023172"/>
    </source>
</evidence>
<dbReference type="PANTHER" id="PTHR47964">
    <property type="entry name" value="ATP-DEPENDENT DNA HELICASE HOMOLOG RECG, CHLOROPLASTIC"/>
    <property type="match status" value="1"/>
</dbReference>
<dbReference type="NCBIfam" id="NF008165">
    <property type="entry name" value="PRK10917.1-3"/>
    <property type="match status" value="1"/>
</dbReference>
<keyword evidence="5 15" id="KW-0378">Hydrolase</keyword>
<evidence type="ECO:0000259" key="16">
    <source>
        <dbReference type="PROSITE" id="PS51192"/>
    </source>
</evidence>
<keyword evidence="8" id="KW-0238">DNA-binding</keyword>
<evidence type="ECO:0000313" key="18">
    <source>
        <dbReference type="EMBL" id="SJZ41753.1"/>
    </source>
</evidence>
<name>A0A1T4KHB3_TREPO</name>
<comment type="catalytic activity">
    <reaction evidence="12 15">
        <text>Couples ATP hydrolysis with the unwinding of duplex DNA by translocating in the 3'-5' direction.</text>
        <dbReference type="EC" id="5.6.2.4"/>
    </reaction>
</comment>
<accession>A0A1T4KHB3</accession>
<dbReference type="InterPro" id="IPR047112">
    <property type="entry name" value="RecG/Mfd"/>
</dbReference>
<reference evidence="18 19" key="1">
    <citation type="submission" date="2017-02" db="EMBL/GenBank/DDBJ databases">
        <authorList>
            <person name="Peterson S.W."/>
        </authorList>
    </citation>
    <scope>NUCLEOTIDE SEQUENCE [LARGE SCALE GENOMIC DNA]</scope>
    <source>
        <strain evidence="18 19">ATCC BAA-908</strain>
    </source>
</reference>
<keyword evidence="19" id="KW-1185">Reference proteome</keyword>
<dbReference type="PROSITE" id="PS51194">
    <property type="entry name" value="HELICASE_CTER"/>
    <property type="match status" value="1"/>
</dbReference>
<keyword evidence="6 15" id="KW-0347">Helicase</keyword>
<keyword evidence="4 15" id="KW-0227">DNA damage</keyword>
<dbReference type="PANTHER" id="PTHR47964:SF1">
    <property type="entry name" value="ATP-DEPENDENT DNA HELICASE HOMOLOG RECG, CHLOROPLASTIC"/>
    <property type="match status" value="1"/>
</dbReference>
<dbReference type="Pfam" id="PF19833">
    <property type="entry name" value="RecG_dom3_C"/>
    <property type="match status" value="1"/>
</dbReference>
<sequence length="728" mass="80917">MKLSEIKSPVSSLPGVGPAASALFSKLNIFTVADILSFYPRDYEDRRKHIPILDFEKAKVHTAATVTAHEWFGYGKMRTLKLIISDGTASAALICFNRAFLEKSLPVGCIIVVTGTFTVKYGQIQSTAFDVTKLAESGALSDFENMPLPNSGIVPVYPLTEGLTQKQVRKTVAAAISQYDRGIETELPAHIIEKRELLPKTQAIKFIHQPETPQELQKARQTLIYEELFNFQSTIALRAYRHKGAVPDARLDEPEQTPSFQNVQNTAQKPDADETAHFVKTLSPSQKQLYDRLTFMLTPDQRAVILQMNADIDRGYVERNELLTKGNGARKTPFTMQRLLQGDVGSGKTLVAFFACLRVKDWSGQCAVMAPTEILARQHAENAARLLEPLGIRTAFLTGNVKASGRTQLLKALKAGEIDIVIGTHALFSKQVVYKDLQLAVIDEQHRFGVIQRQSIIDKGRHTEEQPSVSFEPHLLMMSATPIPQTLALTAFGDLDISTIRTMPAGRKPIKTYLVKQGNEQNAYEAVRRELKAGRQAYFVYPAIDSENITQELKSAEEAFENLSKNVFPEYRCALLHSKIPEEEQLRALQEFRAGKVQILAATTVIEVGVDVPNATCIVIEQADRFGLAQLHQLRGRTGRGAEQSFCFLIYSSKITETGIERMKVMRQNTNGFAIAQYDLKLRGPGEITGTAQAGNLTLGIADIVRDHDILVQARTDAFDYIRTKVAP</sequence>
<dbReference type="Gene3D" id="3.40.50.300">
    <property type="entry name" value="P-loop containing nucleotide triphosphate hydrolases"/>
    <property type="match status" value="2"/>
</dbReference>
<dbReference type="Pfam" id="PF00271">
    <property type="entry name" value="Helicase_C"/>
    <property type="match status" value="1"/>
</dbReference>
<protein>
    <recommendedName>
        <fullName evidence="2 15">ATP-dependent DNA helicase RecG</fullName>
        <ecNumber evidence="13 15">5.6.2.4</ecNumber>
    </recommendedName>
</protein>
<keyword evidence="9 15" id="KW-0233">DNA recombination</keyword>
<evidence type="ECO:0000256" key="10">
    <source>
        <dbReference type="ARBA" id="ARBA00023204"/>
    </source>
</evidence>
<dbReference type="GO" id="GO:0016887">
    <property type="term" value="F:ATP hydrolysis activity"/>
    <property type="evidence" value="ECO:0007669"/>
    <property type="project" value="RHEA"/>
</dbReference>
<evidence type="ECO:0000256" key="4">
    <source>
        <dbReference type="ARBA" id="ARBA00022763"/>
    </source>
</evidence>
<dbReference type="InterPro" id="IPR001650">
    <property type="entry name" value="Helicase_C-like"/>
</dbReference>
<comment type="catalytic activity">
    <reaction evidence="14 15">
        <text>ATP + H2O = ADP + phosphate + H(+)</text>
        <dbReference type="Rhea" id="RHEA:13065"/>
        <dbReference type="ChEBI" id="CHEBI:15377"/>
        <dbReference type="ChEBI" id="CHEBI:15378"/>
        <dbReference type="ChEBI" id="CHEBI:30616"/>
        <dbReference type="ChEBI" id="CHEBI:43474"/>
        <dbReference type="ChEBI" id="CHEBI:456216"/>
        <dbReference type="EC" id="5.6.2.4"/>
    </reaction>
</comment>
<dbReference type="InterPro" id="IPR045562">
    <property type="entry name" value="RecG_dom3_C"/>
</dbReference>
<dbReference type="STRING" id="261392.SAMN02745149_01166"/>
<dbReference type="GO" id="GO:0003677">
    <property type="term" value="F:DNA binding"/>
    <property type="evidence" value="ECO:0007669"/>
    <property type="project" value="UniProtKB-KW"/>
</dbReference>
<dbReference type="NCBIfam" id="TIGR00643">
    <property type="entry name" value="recG"/>
    <property type="match status" value="1"/>
</dbReference>
<dbReference type="Pfam" id="PF00270">
    <property type="entry name" value="DEAD"/>
    <property type="match status" value="1"/>
</dbReference>
<evidence type="ECO:0000256" key="5">
    <source>
        <dbReference type="ARBA" id="ARBA00022801"/>
    </source>
</evidence>
<dbReference type="InterPro" id="IPR011545">
    <property type="entry name" value="DEAD/DEAH_box_helicase_dom"/>
</dbReference>
<evidence type="ECO:0000313" key="19">
    <source>
        <dbReference type="Proteomes" id="UP000190423"/>
    </source>
</evidence>
<evidence type="ECO:0000256" key="8">
    <source>
        <dbReference type="ARBA" id="ARBA00023125"/>
    </source>
</evidence>
<dbReference type="EMBL" id="FUWG01000008">
    <property type="protein sequence ID" value="SJZ41753.1"/>
    <property type="molecule type" value="Genomic_DNA"/>
</dbReference>
<evidence type="ECO:0000256" key="3">
    <source>
        <dbReference type="ARBA" id="ARBA00022741"/>
    </source>
</evidence>
<dbReference type="GeneID" id="78316465"/>
<dbReference type="InterPro" id="IPR012340">
    <property type="entry name" value="NA-bd_OB-fold"/>
</dbReference>
<dbReference type="OrthoDB" id="9804325at2"/>
<proteinExistence type="inferred from homology"/>
<keyword evidence="3 15" id="KW-0547">Nucleotide-binding</keyword>
<comment type="similarity">
    <text evidence="1 15">Belongs to the helicase family. RecG subfamily.</text>
</comment>
<evidence type="ECO:0000256" key="12">
    <source>
        <dbReference type="ARBA" id="ARBA00034617"/>
    </source>
</evidence>
<dbReference type="SUPFAM" id="SSF52540">
    <property type="entry name" value="P-loop containing nucleoside triphosphate hydrolases"/>
    <property type="match status" value="1"/>
</dbReference>
<keyword evidence="11" id="KW-0413">Isomerase</keyword>
<dbReference type="Proteomes" id="UP000190423">
    <property type="component" value="Unassembled WGS sequence"/>
</dbReference>
<organism evidence="18 19">
    <name type="scientific">Treponema porcinum</name>
    <dbReference type="NCBI Taxonomy" id="261392"/>
    <lineage>
        <taxon>Bacteria</taxon>
        <taxon>Pseudomonadati</taxon>
        <taxon>Spirochaetota</taxon>
        <taxon>Spirochaetia</taxon>
        <taxon>Spirochaetales</taxon>
        <taxon>Treponemataceae</taxon>
        <taxon>Treponema</taxon>
    </lineage>
</organism>
<evidence type="ECO:0000259" key="17">
    <source>
        <dbReference type="PROSITE" id="PS51194"/>
    </source>
</evidence>
<dbReference type="InterPro" id="IPR004609">
    <property type="entry name" value="ATP-dep_DNA_helicase_RecG"/>
</dbReference>
<evidence type="ECO:0000256" key="7">
    <source>
        <dbReference type="ARBA" id="ARBA00022840"/>
    </source>
</evidence>
<evidence type="ECO:0000256" key="6">
    <source>
        <dbReference type="ARBA" id="ARBA00022806"/>
    </source>
</evidence>
<dbReference type="InterPro" id="IPR014001">
    <property type="entry name" value="Helicase_ATP-bd"/>
</dbReference>
<dbReference type="RefSeq" id="WP_078933082.1">
    <property type="nucleotide sequence ID" value="NZ_FUWG01000008.1"/>
</dbReference>
<feature type="domain" description="Helicase C-terminal" evidence="17">
    <location>
        <begin position="519"/>
        <end position="683"/>
    </location>
</feature>
<feature type="domain" description="Helicase ATP-binding" evidence="16">
    <location>
        <begin position="329"/>
        <end position="500"/>
    </location>
</feature>
<dbReference type="GO" id="GO:0006281">
    <property type="term" value="P:DNA repair"/>
    <property type="evidence" value="ECO:0007669"/>
    <property type="project" value="UniProtKB-UniRule"/>
</dbReference>
<evidence type="ECO:0000256" key="14">
    <source>
        <dbReference type="ARBA" id="ARBA00048988"/>
    </source>
</evidence>
<evidence type="ECO:0000256" key="13">
    <source>
        <dbReference type="ARBA" id="ARBA00034808"/>
    </source>
</evidence>
<evidence type="ECO:0000256" key="2">
    <source>
        <dbReference type="ARBA" id="ARBA00017846"/>
    </source>
</evidence>
<dbReference type="PROSITE" id="PS51192">
    <property type="entry name" value="HELICASE_ATP_BIND_1"/>
    <property type="match status" value="1"/>
</dbReference>
<dbReference type="GO" id="GO:0043138">
    <property type="term" value="F:3'-5' DNA helicase activity"/>
    <property type="evidence" value="ECO:0007669"/>
    <property type="project" value="UniProtKB-EC"/>
</dbReference>
<dbReference type="InterPro" id="IPR027417">
    <property type="entry name" value="P-loop_NTPase"/>
</dbReference>
<comment type="function">
    <text evidence="15">Plays a critical role in recombination and DNA repair. Helps process Holliday junction intermediates to mature products by catalyzing branch migration. Has replication fork regression activity, unwinds stalled or blocked replication forks to make a HJ that can be resolved. Has a DNA unwinding activity characteristic of a DNA helicase with 3'-5' polarity.</text>
</comment>
<evidence type="ECO:0000256" key="11">
    <source>
        <dbReference type="ARBA" id="ARBA00023235"/>
    </source>
</evidence>
<evidence type="ECO:0000256" key="15">
    <source>
        <dbReference type="RuleBase" id="RU363016"/>
    </source>
</evidence>
<gene>
    <name evidence="18" type="ORF">SAMN02745149_01166</name>
</gene>
<dbReference type="AlphaFoldDB" id="A0A1T4KHB3"/>
<dbReference type="GO" id="GO:0005524">
    <property type="term" value="F:ATP binding"/>
    <property type="evidence" value="ECO:0007669"/>
    <property type="project" value="UniProtKB-KW"/>
</dbReference>
<dbReference type="SMART" id="SM00487">
    <property type="entry name" value="DEXDc"/>
    <property type="match status" value="1"/>
</dbReference>
<dbReference type="SUPFAM" id="SSF50249">
    <property type="entry name" value="Nucleic acid-binding proteins"/>
    <property type="match status" value="1"/>
</dbReference>
<keyword evidence="7 15" id="KW-0067">ATP-binding</keyword>
<evidence type="ECO:0000256" key="1">
    <source>
        <dbReference type="ARBA" id="ARBA00007504"/>
    </source>
</evidence>
<dbReference type="GO" id="GO:0006310">
    <property type="term" value="P:DNA recombination"/>
    <property type="evidence" value="ECO:0007669"/>
    <property type="project" value="UniProtKB-UniRule"/>
</dbReference>
<dbReference type="SMART" id="SM00490">
    <property type="entry name" value="HELICc"/>
    <property type="match status" value="1"/>
</dbReference>
<dbReference type="CDD" id="cd04488">
    <property type="entry name" value="RecG_wedge_OBF"/>
    <property type="match status" value="1"/>
</dbReference>